<sequence length="672" mass="77187">MATPTPVDIVNAVHYLSSRDSLSYIQKWRNVFPHILIDYTIRWAENEDYYVPPALRHTSAVVVNLEFSKEGCESMSCFPYTETGVIDYLETPIGGYTQTSNTSVQYNQPACFNLDPAAAARNGEIQSVELRYTPQRQCVMVDTFTKMWMNSPFMRTSRHVVNGVDDVPGFDVENDSDPAFPEKINARFNEAYCRRFGRNEQNNSCSQPWYEVFVSFILGESVYTTFKLAANHVFAELRNYDYTKPSSVLPDAPIPRGRTMLEEWYVTRDRTVDDEIEQGFLQNKFFMADGEQIEYRANEGFKTGAVFKKNNDLVEQIIAKRLALLNKYTRIDRRTNKFTFPRRVQQRSSEEERDLETIITQFLEDHDLIFSILADLGFNVLESTITNMLKQLNKIVIPALRRMLLMQSRRFTAALLGETYKAAMMHALNRVLISTVTTVAKAAVRAISAAVSIINVALVFLTIADLVLMIWDPFGYSNMFPRGYLNDLSVAFLSAYYESIDAPTRDIIEFKPHHFVHFVIDEEEEYFVDNMIHLADYLVALDVNSNGQLLNLNEGIEIDDVDEKELLGASLAANDTWLYFKWYCSRHDALVTPNPHDLTFLVGLGFVGVIGGYIYYIENYSSLRFKEKLHIEILLFIIVVLCCLSILTPSMIYYNKLARHKIEHDVEVVPKN</sequence>
<dbReference type="InterPro" id="IPR013613">
    <property type="entry name" value="Baculo_p74_N"/>
</dbReference>
<protein>
    <submittedName>
        <fullName evidence="3">p74</fullName>
    </submittedName>
</protein>
<keyword evidence="4" id="KW-1185">Reference proteome</keyword>
<evidence type="ECO:0000313" key="3">
    <source>
        <dbReference type="EMBL" id="APO13936.1"/>
    </source>
</evidence>
<keyword evidence="1" id="KW-1133">Transmembrane helix</keyword>
<feature type="domain" description="Baculoviridae p74 N-terminal" evidence="2">
    <location>
        <begin position="5"/>
        <end position="301"/>
    </location>
</feature>
<feature type="transmembrane region" description="Helical" evidence="1">
    <location>
        <begin position="598"/>
        <end position="617"/>
    </location>
</feature>
<dbReference type="GO" id="GO:0019058">
    <property type="term" value="P:viral life cycle"/>
    <property type="evidence" value="ECO:0007669"/>
    <property type="project" value="InterPro"/>
</dbReference>
<accession>A0A1L5JH12</accession>
<dbReference type="InterPro" id="IPR007663">
    <property type="entry name" value="Baculo_p74"/>
</dbReference>
<evidence type="ECO:0000256" key="1">
    <source>
        <dbReference type="SAM" id="Phobius"/>
    </source>
</evidence>
<evidence type="ECO:0000259" key="2">
    <source>
        <dbReference type="Pfam" id="PF08404"/>
    </source>
</evidence>
<keyword evidence="1" id="KW-0472">Membrane</keyword>
<feature type="transmembrane region" description="Helical" evidence="1">
    <location>
        <begin position="446"/>
        <end position="471"/>
    </location>
</feature>
<dbReference type="GeneID" id="30685056"/>
<keyword evidence="1" id="KW-0812">Transmembrane</keyword>
<feature type="transmembrane region" description="Helical" evidence="1">
    <location>
        <begin position="629"/>
        <end position="654"/>
    </location>
</feature>
<evidence type="ECO:0000313" key="4">
    <source>
        <dbReference type="Proteomes" id="UP000204293"/>
    </source>
</evidence>
<dbReference type="RefSeq" id="YP_009330184.1">
    <property type="nucleotide sequence ID" value="NC_032255.1"/>
</dbReference>
<dbReference type="Pfam" id="PF04583">
    <property type="entry name" value="Baculo_p74"/>
    <property type="match status" value="1"/>
</dbReference>
<dbReference type="Pfam" id="PF08404">
    <property type="entry name" value="Baculo_p74_N"/>
    <property type="match status" value="1"/>
</dbReference>
<dbReference type="EMBL" id="KX151395">
    <property type="protein sequence ID" value="APO13936.1"/>
    <property type="molecule type" value="Genomic_DNA"/>
</dbReference>
<dbReference type="OrthoDB" id="2848at10239"/>
<name>A0A1L5JH12_9BBAC</name>
<reference evidence="3 4" key="1">
    <citation type="submission" date="2016-04" db="EMBL/GenBank/DDBJ databases">
        <title>Sequence analysis of the Plodia interpunctella granulovirus genome: Discovery of an unusual inhibitor-of-apoptosis (IAP) gene.</title>
        <authorList>
            <person name="Harrison R.L."/>
            <person name="Rowley D.L."/>
            <person name="Funk C.J."/>
        </authorList>
    </citation>
    <scope>NUCLEOTIDE SEQUENCE [LARGE SCALE GENOMIC DNA]</scope>
    <source>
        <strain evidence="3">Cambridge</strain>
    </source>
</reference>
<proteinExistence type="predicted"/>
<dbReference type="Proteomes" id="UP000204293">
    <property type="component" value="Segment"/>
</dbReference>
<organism evidence="3 4">
    <name type="scientific">Plodia interpunctella granulovirus</name>
    <dbReference type="NCBI Taxonomy" id="262175"/>
    <lineage>
        <taxon>Viruses</taxon>
        <taxon>Viruses incertae sedis</taxon>
        <taxon>Naldaviricetes</taxon>
        <taxon>Lefavirales</taxon>
        <taxon>Baculoviridae</taxon>
        <taxon>Betabaculovirus</taxon>
        <taxon>Betabaculovirus plinterpunctellae</taxon>
    </lineage>
</organism>
<dbReference type="KEGG" id="vg:30685056"/>